<dbReference type="SUPFAM" id="SSF51338">
    <property type="entry name" value="Composite domain of metallo-dependent hydrolases"/>
    <property type="match status" value="1"/>
</dbReference>
<dbReference type="PANTHER" id="PTHR13318">
    <property type="entry name" value="PARTNER OF PAIRED, ISOFORM B-RELATED"/>
    <property type="match status" value="1"/>
</dbReference>
<organism evidence="4 5">
    <name type="scientific">Agrocybe chaxingu</name>
    <dbReference type="NCBI Taxonomy" id="84603"/>
    <lineage>
        <taxon>Eukaryota</taxon>
        <taxon>Fungi</taxon>
        <taxon>Dikarya</taxon>
        <taxon>Basidiomycota</taxon>
        <taxon>Agaricomycotina</taxon>
        <taxon>Agaricomycetes</taxon>
        <taxon>Agaricomycetidae</taxon>
        <taxon>Agaricales</taxon>
        <taxon>Agaricineae</taxon>
        <taxon>Strophariaceae</taxon>
        <taxon>Agrocybe</taxon>
    </lineage>
</organism>
<dbReference type="InterPro" id="IPR006553">
    <property type="entry name" value="Leu-rich_rpt_Cys-con_subtyp"/>
</dbReference>
<dbReference type="SUPFAM" id="SSF51556">
    <property type="entry name" value="Metallo-dependent hydrolases"/>
    <property type="match status" value="1"/>
</dbReference>
<dbReference type="OrthoDB" id="10258955at2759"/>
<feature type="region of interest" description="Disordered" evidence="1">
    <location>
        <begin position="1270"/>
        <end position="1292"/>
    </location>
</feature>
<dbReference type="Proteomes" id="UP001148786">
    <property type="component" value="Unassembled WGS sequence"/>
</dbReference>
<accession>A0A9W8MXC0</accession>
<feature type="domain" description="Amidohydrolase-related" evidence="3">
    <location>
        <begin position="421"/>
        <end position="513"/>
    </location>
</feature>
<evidence type="ECO:0000256" key="2">
    <source>
        <dbReference type="SAM" id="Phobius"/>
    </source>
</evidence>
<dbReference type="SUPFAM" id="SSF52047">
    <property type="entry name" value="RNI-like"/>
    <property type="match status" value="1"/>
</dbReference>
<dbReference type="Gene3D" id="3.80.10.10">
    <property type="entry name" value="Ribonuclease Inhibitor"/>
    <property type="match status" value="2"/>
</dbReference>
<sequence length="1544" mass="168367">MSSKDTFTTGVRPTRSRSAELTSRIGISFRQISSASTLVISLSVAIVTSLAIISTWIPAYADLFGSVRSFSGAGSGQEPSAELKASILSHCAALKAVPGPPSSFSARDESDRFEPGTNATLIRNAKIFTGRENGTEIIHGDILLDKGIVKGLGKISGRVIDNTPNLTIINANGAWVTPGLVDLHTHLGVLSAPILAGAYDLNSNRGPILPYLRSLDGLNTHDDSYELAMAGGVTSAQVLPGSSNAVGGQAFIVKLRKPKDRSASSMILEPPYNLKLSANGPSPEYAQFRWRHMKQACGENLRTYGNRMDTIWSFRSAYNEAMKIKISQDEFCAKAESGLWESLNTPFPEDLRWEMLVDVLRGKVKISTHCYEAVDIDAMVRLSNEFQFHIASFHHAAEAWLVPDVLKRMWGGVPSIALYKRESYRGSEFAPRVLADEGIPVIMKSDHPVINSRYLIYEAQQAHYFGLPGPLALASVTSTPAAAMGVSHRIGVLTEGTDADVVLWDSHPLQIGATPVKVWIDGILQIPVPSKTGEETVIEIGKGKDGNRWRQIPETPNWDKEKNESLRWDGLPPLEGRKVQGKVSFINVKEVWKRTWNGGVEQAFLAEPSNGQRQRLGTVIVEDGKMTCVGMYCDNVKADSKTIDLRGGSISPGLMTYGSPLGLEEIADEPSTSDGQAYDAFHHNVPKILDDAGGIVRAMDGLMFGTRNALLAYRSGVTLATSSLEKPIYIGGPDAHIISGLSVSFRTGSAHAMQRGAIVQDVTALHVVLGKSYPLLRGISVSTQIAALRRLLYGWESQDKETGYWFRKAAEGVVPLVIEVDSADIMANLLILKADVEDKIGSMMRMVFSGATEAHLLAEEIGNANVGVVLSPARPFPMVWDQRRILPGPPLTNNTALVTLMGKGVVVGLGIRSAWEARNTRFDVQWAALESNERVSQQQAYALVTRDLEKLLGVRGVDEESGDLVAYEGGSMFDLSSKVVGLPTLCNAQECSTTPETAVSGSGKADTDAADKKSCESNGMRNRSSCGERDEANIERKTAGVTGILRLVSGESTGGGGCNSLYTGLAVKDEVEVEEDIGNGYASLIYSVAMLLDGDSESTSSFHEDMIKIIDRLPTEEEYRRVRHLVLQQIPETVSDERLAQIIAACPHLETVVLTGVPDTTDRTVVVLAETALNLVGLNLSGCTQVTDVGVLEITNKSPPLQWVQLSGVVGLTDPSISAIAKTCSRLVELEVCDLPLLTPVAVRDVWSFSRKLRTLRLANNPLLSDKAFPAPHSLDEASDPNQSGEKPLPHRPTTWLEKLPPLILRHSAENLRVLDVSSCKITDDAVDGIVTHAPRIQSFNLSRCSLLTDKALESISKLNDHLDVLMLAHVANITDRGLVHLARSCTNLRCIDVAFCRHLTDMSVFELAGLPSLRRLSLVRVHKLTDIAIFSLAEHASGLERLYLSYCDHLSLDAIHLLLRKLDRLQHLTATGIPSLRRKGVNRFSEPTPPNYDPDQQAAFCVFNGENVDRLRRFLDKEDKRRREAEAKNVPFIPRADDKLDLY</sequence>
<dbReference type="InterPro" id="IPR001611">
    <property type="entry name" value="Leu-rich_rpt"/>
</dbReference>
<dbReference type="GO" id="GO:0016810">
    <property type="term" value="F:hydrolase activity, acting on carbon-nitrogen (but not peptide) bonds"/>
    <property type="evidence" value="ECO:0007669"/>
    <property type="project" value="InterPro"/>
</dbReference>
<dbReference type="SMART" id="SM00367">
    <property type="entry name" value="LRR_CC"/>
    <property type="match status" value="10"/>
</dbReference>
<dbReference type="InterPro" id="IPR032466">
    <property type="entry name" value="Metal_Hydrolase"/>
</dbReference>
<reference evidence="4" key="1">
    <citation type="submission" date="2022-07" db="EMBL/GenBank/DDBJ databases">
        <title>Genome Sequence of Agrocybe chaxingu.</title>
        <authorList>
            <person name="Buettner E."/>
        </authorList>
    </citation>
    <scope>NUCLEOTIDE SEQUENCE</scope>
    <source>
        <strain evidence="4">MP-N11</strain>
    </source>
</reference>
<dbReference type="Gene3D" id="3.20.20.140">
    <property type="entry name" value="Metal-dependent hydrolases"/>
    <property type="match status" value="2"/>
</dbReference>
<protein>
    <recommendedName>
        <fullName evidence="3">Amidohydrolase-related domain-containing protein</fullName>
    </recommendedName>
</protein>
<feature type="transmembrane region" description="Helical" evidence="2">
    <location>
        <begin position="38"/>
        <end position="61"/>
    </location>
</feature>
<evidence type="ECO:0000313" key="5">
    <source>
        <dbReference type="Proteomes" id="UP001148786"/>
    </source>
</evidence>
<keyword evidence="2" id="KW-1133">Transmembrane helix</keyword>
<dbReference type="GO" id="GO:0019005">
    <property type="term" value="C:SCF ubiquitin ligase complex"/>
    <property type="evidence" value="ECO:0007669"/>
    <property type="project" value="TreeGrafter"/>
</dbReference>
<name>A0A9W8MXC0_9AGAR</name>
<dbReference type="PANTHER" id="PTHR13318:SF95">
    <property type="entry name" value="F-BOX PROTEIN YLR352W"/>
    <property type="match status" value="1"/>
</dbReference>
<evidence type="ECO:0000313" key="4">
    <source>
        <dbReference type="EMBL" id="KAJ3509252.1"/>
    </source>
</evidence>
<dbReference type="InterPro" id="IPR032675">
    <property type="entry name" value="LRR_dom_sf"/>
</dbReference>
<comment type="caution">
    <text evidence="4">The sequence shown here is derived from an EMBL/GenBank/DDBJ whole genome shotgun (WGS) entry which is preliminary data.</text>
</comment>
<dbReference type="InterPro" id="IPR011059">
    <property type="entry name" value="Metal-dep_hydrolase_composite"/>
</dbReference>
<dbReference type="InterPro" id="IPR006680">
    <property type="entry name" value="Amidohydro-rel"/>
</dbReference>
<keyword evidence="5" id="KW-1185">Reference proteome</keyword>
<proteinExistence type="predicted"/>
<evidence type="ECO:0000259" key="3">
    <source>
        <dbReference type="Pfam" id="PF01979"/>
    </source>
</evidence>
<feature type="compositionally biased region" description="Polar residues" evidence="1">
    <location>
        <begin position="1016"/>
        <end position="1025"/>
    </location>
</feature>
<dbReference type="GO" id="GO:0031146">
    <property type="term" value="P:SCF-dependent proteasomal ubiquitin-dependent protein catabolic process"/>
    <property type="evidence" value="ECO:0007669"/>
    <property type="project" value="TreeGrafter"/>
</dbReference>
<dbReference type="Pfam" id="PF01979">
    <property type="entry name" value="Amidohydro_1"/>
    <property type="match status" value="1"/>
</dbReference>
<feature type="region of interest" description="Disordered" evidence="1">
    <location>
        <begin position="996"/>
        <end position="1033"/>
    </location>
</feature>
<gene>
    <name evidence="4" type="ORF">NLJ89_g5323</name>
</gene>
<evidence type="ECO:0000256" key="1">
    <source>
        <dbReference type="SAM" id="MobiDB-lite"/>
    </source>
</evidence>
<feature type="compositionally biased region" description="Basic and acidic residues" evidence="1">
    <location>
        <begin position="1005"/>
        <end position="1015"/>
    </location>
</feature>
<dbReference type="EMBL" id="JANKHO010000492">
    <property type="protein sequence ID" value="KAJ3509252.1"/>
    <property type="molecule type" value="Genomic_DNA"/>
</dbReference>
<dbReference type="Pfam" id="PF13516">
    <property type="entry name" value="LRR_6"/>
    <property type="match status" value="1"/>
</dbReference>
<keyword evidence="2" id="KW-0812">Transmembrane</keyword>
<keyword evidence="2" id="KW-0472">Membrane</keyword>